<dbReference type="PROSITE" id="PS50088">
    <property type="entry name" value="ANK_REPEAT"/>
    <property type="match status" value="1"/>
</dbReference>
<dbReference type="Proteomes" id="UP000034164">
    <property type="component" value="Unassembled WGS sequence"/>
</dbReference>
<dbReference type="VEuPathDB" id="FungiDB:EMCG_05001"/>
<dbReference type="AlphaFoldDB" id="A0A0G2HRE2"/>
<name>A0A0G2HRE2_9EURO</name>
<proteinExistence type="predicted"/>
<feature type="repeat" description="ANK" evidence="1">
    <location>
        <begin position="50"/>
        <end position="82"/>
    </location>
</feature>
<sequence length="145" mass="16301">MTSIDELVKSSSPDKPCIETNLINLSIFDYDKFCPICICEATLGFDNYEADQNPVHLAAINGHVSAIRAFIEAGGKISSADRLVEKAASGGHTETTRFLLDNEMYYGFEIYHALVVARQSLLEYEKKSRELEVIIEMLKAETRQY</sequence>
<dbReference type="PROSITE" id="PS50297">
    <property type="entry name" value="ANK_REP_REGION"/>
    <property type="match status" value="1"/>
</dbReference>
<keyword evidence="1" id="KW-0040">ANK repeat</keyword>
<dbReference type="InterPro" id="IPR002110">
    <property type="entry name" value="Ankyrin_rpt"/>
</dbReference>
<reference evidence="3" key="1">
    <citation type="journal article" date="2015" name="PLoS Genet.">
        <title>The dynamic genome and transcriptome of the human fungal pathogen Blastomyces and close relative Emmonsia.</title>
        <authorList>
            <person name="Munoz J.F."/>
            <person name="Gauthier G.M."/>
            <person name="Desjardins C.A."/>
            <person name="Gallo J.E."/>
            <person name="Holder J."/>
            <person name="Sullivan T.D."/>
            <person name="Marty A.J."/>
            <person name="Carmen J.C."/>
            <person name="Chen Z."/>
            <person name="Ding L."/>
            <person name="Gujja S."/>
            <person name="Magrini V."/>
            <person name="Misas E."/>
            <person name="Mitreva M."/>
            <person name="Priest M."/>
            <person name="Saif S."/>
            <person name="Whiston E.A."/>
            <person name="Young S."/>
            <person name="Zeng Q."/>
            <person name="Goldman W.E."/>
            <person name="Mardis E.R."/>
            <person name="Taylor J.W."/>
            <person name="McEwen J.G."/>
            <person name="Clay O.K."/>
            <person name="Klein B.S."/>
            <person name="Cuomo C.A."/>
        </authorList>
    </citation>
    <scope>NUCLEOTIDE SEQUENCE [LARGE SCALE GENOMIC DNA]</scope>
    <source>
        <strain evidence="3">UAMH 3008</strain>
    </source>
</reference>
<dbReference type="InterPro" id="IPR036770">
    <property type="entry name" value="Ankyrin_rpt-contain_sf"/>
</dbReference>
<dbReference type="EMBL" id="LCZI01001571">
    <property type="protein sequence ID" value="KKZ60265.1"/>
    <property type="molecule type" value="Genomic_DNA"/>
</dbReference>
<evidence type="ECO:0000313" key="3">
    <source>
        <dbReference type="Proteomes" id="UP000034164"/>
    </source>
</evidence>
<comment type="caution">
    <text evidence="2">The sequence shown here is derived from an EMBL/GenBank/DDBJ whole genome shotgun (WGS) entry which is preliminary data.</text>
</comment>
<evidence type="ECO:0000256" key="1">
    <source>
        <dbReference type="PROSITE-ProRule" id="PRU00023"/>
    </source>
</evidence>
<dbReference type="SUPFAM" id="SSF48403">
    <property type="entry name" value="Ankyrin repeat"/>
    <property type="match status" value="1"/>
</dbReference>
<dbReference type="Gene3D" id="1.25.40.20">
    <property type="entry name" value="Ankyrin repeat-containing domain"/>
    <property type="match status" value="1"/>
</dbReference>
<protein>
    <submittedName>
        <fullName evidence="2">Uncharacterized protein</fullName>
    </submittedName>
</protein>
<accession>A0A0G2HRE2</accession>
<dbReference type="OrthoDB" id="194358at2759"/>
<organism evidence="2 3">
    <name type="scientific">[Emmonsia] crescens</name>
    <dbReference type="NCBI Taxonomy" id="73230"/>
    <lineage>
        <taxon>Eukaryota</taxon>
        <taxon>Fungi</taxon>
        <taxon>Dikarya</taxon>
        <taxon>Ascomycota</taxon>
        <taxon>Pezizomycotina</taxon>
        <taxon>Eurotiomycetes</taxon>
        <taxon>Eurotiomycetidae</taxon>
        <taxon>Onygenales</taxon>
        <taxon>Ajellomycetaceae</taxon>
        <taxon>Emergomyces</taxon>
    </lineage>
</organism>
<gene>
    <name evidence="2" type="ORF">EMCG_05001</name>
</gene>
<evidence type="ECO:0000313" key="2">
    <source>
        <dbReference type="EMBL" id="KKZ60265.1"/>
    </source>
</evidence>